<proteinExistence type="predicted"/>
<dbReference type="AlphaFoldDB" id="A0A060CQ24"/>
<feature type="non-terminal residue" evidence="1">
    <location>
        <position position="127"/>
    </location>
</feature>
<dbReference type="EMBL" id="KF127974">
    <property type="protein sequence ID" value="AIA95335.1"/>
    <property type="molecule type" value="Genomic_DNA"/>
</dbReference>
<organism evidence="1">
    <name type="scientific">uncultured Intrasporangium sp</name>
    <dbReference type="NCBI Taxonomy" id="332040"/>
    <lineage>
        <taxon>Bacteria</taxon>
        <taxon>Bacillati</taxon>
        <taxon>Actinomycetota</taxon>
        <taxon>Actinomycetes</taxon>
        <taxon>Micrococcales</taxon>
        <taxon>Intrasporangiaceae</taxon>
        <taxon>Intrasporangium</taxon>
        <taxon>environmental samples</taxon>
    </lineage>
</organism>
<accession>A0A060CQ24</accession>
<protein>
    <submittedName>
        <fullName evidence="1">CAZy families GH36 protein</fullName>
    </submittedName>
</protein>
<sequence>MESLSASVDDGVHGGGGVPLLVEHSRNVFARPGIRGHRIVPDGDDVSVGRDWSPRFLIDSEPRIQGGVMTMEASDGLCGLHLTTVLETLPGGTLRIRHILRNVAQGTYVLDGLEVSVPLLDRQTEIL</sequence>
<reference evidence="1" key="1">
    <citation type="journal article" date="2013" name="Environ. Microbiol.">
        <title>Seasonally variable intestinal metagenomes of the red palm weevil (Rhynchophorus ferrugineus).</title>
        <authorList>
            <person name="Jia S."/>
            <person name="Zhang X."/>
            <person name="Zhang G."/>
            <person name="Yin A."/>
            <person name="Zhang S."/>
            <person name="Li F."/>
            <person name="Wang L."/>
            <person name="Zhao D."/>
            <person name="Yun Q."/>
            <person name="Tala"/>
            <person name="Wang J."/>
            <person name="Sun G."/>
            <person name="Baabdullah M."/>
            <person name="Yu X."/>
            <person name="Hu S."/>
            <person name="Al-Mssallem I.S."/>
            <person name="Yu J."/>
        </authorList>
    </citation>
    <scope>NUCLEOTIDE SEQUENCE</scope>
</reference>
<name>A0A060CQ24_9MICO</name>
<evidence type="ECO:0000313" key="1">
    <source>
        <dbReference type="EMBL" id="AIA95335.1"/>
    </source>
</evidence>